<keyword evidence="1" id="KW-0732">Signal</keyword>
<gene>
    <name evidence="2" type="ORF">C7C56_003695</name>
</gene>
<organism evidence="2 3">
    <name type="scientific">Massilia glaciei</name>
    <dbReference type="NCBI Taxonomy" id="1524097"/>
    <lineage>
        <taxon>Bacteria</taxon>
        <taxon>Pseudomonadati</taxon>
        <taxon>Pseudomonadota</taxon>
        <taxon>Betaproteobacteria</taxon>
        <taxon>Burkholderiales</taxon>
        <taxon>Oxalobacteraceae</taxon>
        <taxon>Telluria group</taxon>
        <taxon>Massilia</taxon>
    </lineage>
</organism>
<dbReference type="OrthoDB" id="120841at2"/>
<evidence type="ECO:0000313" key="3">
    <source>
        <dbReference type="Proteomes" id="UP000241421"/>
    </source>
</evidence>
<comment type="caution">
    <text evidence="2">The sequence shown here is derived from an EMBL/GenBank/DDBJ whole genome shotgun (WGS) entry which is preliminary data.</text>
</comment>
<evidence type="ECO:0000313" key="2">
    <source>
        <dbReference type="EMBL" id="PWF55076.1"/>
    </source>
</evidence>
<keyword evidence="3" id="KW-1185">Reference proteome</keyword>
<evidence type="ECO:0000256" key="1">
    <source>
        <dbReference type="SAM" id="SignalP"/>
    </source>
</evidence>
<feature type="chain" id="PRO_5015582767" description="DUF3142 domain-containing protein" evidence="1">
    <location>
        <begin position="30"/>
        <end position="252"/>
    </location>
</feature>
<evidence type="ECO:0008006" key="4">
    <source>
        <dbReference type="Google" id="ProtNLM"/>
    </source>
</evidence>
<dbReference type="EMBL" id="PXWF02000049">
    <property type="protein sequence ID" value="PWF55076.1"/>
    <property type="molecule type" value="Genomic_DNA"/>
</dbReference>
<name>A0A2U2I5P1_9BURK</name>
<proteinExistence type="predicted"/>
<protein>
    <recommendedName>
        <fullName evidence="4">DUF3142 domain-containing protein</fullName>
    </recommendedName>
</protein>
<dbReference type="AlphaFoldDB" id="A0A2U2I5P1"/>
<feature type="signal peptide" evidence="1">
    <location>
        <begin position="1"/>
        <end position="29"/>
    </location>
</feature>
<dbReference type="RefSeq" id="WP_106756146.1">
    <property type="nucleotide sequence ID" value="NZ_PXWF02000049.1"/>
</dbReference>
<dbReference type="Proteomes" id="UP000241421">
    <property type="component" value="Unassembled WGS sequence"/>
</dbReference>
<sequence length="252" mass="27885">MLTFAPRHAPLVALLTAALWLLPAATPRAGTASSLAALPPTMLWAWERHEDLRWLPSTVGVAYVAITLELTAGQVRLRPRAYRLLVRPETVVVPVVHVDASWRQPPALDAAQHEAIAAQVLKAARGARSRVVQLDFEVRRSQRGFLLALVGDLRRRLPADVALSVTALASWCAGDYWIGALEADEVVPMAFRMARDDGKIRGLLAEQGGFVRPRCRGALGMATDEAPVRVASARRYFFSPRSWDQDTWRRIQ</sequence>
<accession>A0A2U2I5P1</accession>
<reference evidence="2 3" key="1">
    <citation type="submission" date="2018-04" db="EMBL/GenBank/DDBJ databases">
        <title>Massilia violaceinigra sp. nov., a novel purple-pigmented bacterium isolated from Tianshan glacier, Xinjiang, China.</title>
        <authorList>
            <person name="Wang H."/>
        </authorList>
    </citation>
    <scope>NUCLEOTIDE SEQUENCE [LARGE SCALE GENOMIC DNA]</scope>
    <source>
        <strain evidence="2 3">B448-2</strain>
    </source>
</reference>